<organism evidence="4 5">
    <name type="scientific">Aspergillus steynii IBT 23096</name>
    <dbReference type="NCBI Taxonomy" id="1392250"/>
    <lineage>
        <taxon>Eukaryota</taxon>
        <taxon>Fungi</taxon>
        <taxon>Dikarya</taxon>
        <taxon>Ascomycota</taxon>
        <taxon>Pezizomycotina</taxon>
        <taxon>Eurotiomycetes</taxon>
        <taxon>Eurotiomycetidae</taxon>
        <taxon>Eurotiales</taxon>
        <taxon>Aspergillaceae</taxon>
        <taxon>Aspergillus</taxon>
        <taxon>Aspergillus subgen. Circumdati</taxon>
    </lineage>
</organism>
<dbReference type="VEuPathDB" id="FungiDB:P170DRAFT_509305"/>
<keyword evidence="2" id="KW-0521">NADP</keyword>
<evidence type="ECO:0000313" key="4">
    <source>
        <dbReference type="EMBL" id="PLB51298.1"/>
    </source>
</evidence>
<proteinExistence type="inferred from homology"/>
<dbReference type="RefSeq" id="XP_024706600.1">
    <property type="nucleotide sequence ID" value="XM_024854662.1"/>
</dbReference>
<evidence type="ECO:0000256" key="2">
    <source>
        <dbReference type="ARBA" id="ARBA00022857"/>
    </source>
</evidence>
<evidence type="ECO:0000313" key="5">
    <source>
        <dbReference type="Proteomes" id="UP000234275"/>
    </source>
</evidence>
<dbReference type="AlphaFoldDB" id="A0A2I2GEH0"/>
<dbReference type="InterPro" id="IPR008030">
    <property type="entry name" value="NmrA-like"/>
</dbReference>
<dbReference type="Proteomes" id="UP000234275">
    <property type="component" value="Unassembled WGS sequence"/>
</dbReference>
<feature type="domain" description="NmrA-like" evidence="3">
    <location>
        <begin position="1"/>
        <end position="241"/>
    </location>
</feature>
<comment type="caution">
    <text evidence="4">The sequence shown here is derived from an EMBL/GenBank/DDBJ whole genome shotgun (WGS) entry which is preliminary data.</text>
</comment>
<keyword evidence="5" id="KW-1185">Reference proteome</keyword>
<dbReference type="STRING" id="1392250.A0A2I2GEH0"/>
<dbReference type="EMBL" id="MSFO01000003">
    <property type="protein sequence ID" value="PLB51298.1"/>
    <property type="molecule type" value="Genomic_DNA"/>
</dbReference>
<dbReference type="PANTHER" id="PTHR42748:SF7">
    <property type="entry name" value="NMRA LIKE REDOX SENSOR 1-RELATED"/>
    <property type="match status" value="1"/>
</dbReference>
<accession>A0A2I2GEH0</accession>
<dbReference type="SUPFAM" id="SSF51735">
    <property type="entry name" value="NAD(P)-binding Rossmann-fold domains"/>
    <property type="match status" value="1"/>
</dbReference>
<name>A0A2I2GEH0_9EURO</name>
<dbReference type="Gene3D" id="3.90.25.10">
    <property type="entry name" value="UDP-galactose 4-epimerase, domain 1"/>
    <property type="match status" value="1"/>
</dbReference>
<gene>
    <name evidence="4" type="ORF">P170DRAFT_509305</name>
</gene>
<dbReference type="InterPro" id="IPR051164">
    <property type="entry name" value="NmrA-like_oxidored"/>
</dbReference>
<comment type="similarity">
    <text evidence="1">Belongs to the NmrA-type oxidoreductase family.</text>
</comment>
<protein>
    <submittedName>
        <fullName evidence="4">NAD(P)-binding protein</fullName>
    </submittedName>
</protein>
<dbReference type="Gene3D" id="3.40.50.720">
    <property type="entry name" value="NAD(P)-binding Rossmann-like Domain"/>
    <property type="match status" value="1"/>
</dbReference>
<dbReference type="GeneID" id="36562368"/>
<dbReference type="InterPro" id="IPR036291">
    <property type="entry name" value="NAD(P)-bd_dom_sf"/>
</dbReference>
<dbReference type="GO" id="GO:0005634">
    <property type="term" value="C:nucleus"/>
    <property type="evidence" value="ECO:0007669"/>
    <property type="project" value="TreeGrafter"/>
</dbReference>
<dbReference type="OrthoDB" id="9997102at2759"/>
<dbReference type="Pfam" id="PF05368">
    <property type="entry name" value="NmrA"/>
    <property type="match status" value="1"/>
</dbReference>
<evidence type="ECO:0000256" key="1">
    <source>
        <dbReference type="ARBA" id="ARBA00006328"/>
    </source>
</evidence>
<sequence length="327" mass="35906">MTRTILVTGATGQQGTSLIAALRPRDTDSADYRVLALSRSKTSPSAKHLVQEKHVTVVEGDLNDRVSIARVFQEARDGDGTIWGVFMVLAFPGLGKNADAEEAQGKLLADVALEYGVSAFIYSSALRSGPKYDDQLERSGKAKVNVERHVKEIGLPWAIVKPGFFMENFSGMLGPLAVHLMKAGMKPETRLDLVAAQDIGRVVAAVFKDFSNCSSREVIIVSESLTASQIERTYRPTTGLVGSYVSPCLARLVLKINADTQNLVQTINDTYDRSINGDYPEREDEIQLAKDVCPQRTTFHEWVSKADSEVQEGWNRVSIWGLLTGRS</sequence>
<reference evidence="4 5" key="1">
    <citation type="submission" date="2016-12" db="EMBL/GenBank/DDBJ databases">
        <title>The genomes of Aspergillus section Nigri reveals drivers in fungal speciation.</title>
        <authorList>
            <consortium name="DOE Joint Genome Institute"/>
            <person name="Vesth T.C."/>
            <person name="Nybo J."/>
            <person name="Theobald S."/>
            <person name="Brandl J."/>
            <person name="Frisvad J.C."/>
            <person name="Nielsen K.F."/>
            <person name="Lyhne E.K."/>
            <person name="Kogle M.E."/>
            <person name="Kuo A."/>
            <person name="Riley R."/>
            <person name="Clum A."/>
            <person name="Nolan M."/>
            <person name="Lipzen A."/>
            <person name="Salamov A."/>
            <person name="Henrissat B."/>
            <person name="Wiebenga A."/>
            <person name="De Vries R.P."/>
            <person name="Grigoriev I.V."/>
            <person name="Mortensen U.H."/>
            <person name="Andersen M.R."/>
            <person name="Baker S.E."/>
        </authorList>
    </citation>
    <scope>NUCLEOTIDE SEQUENCE [LARGE SCALE GENOMIC DNA]</scope>
    <source>
        <strain evidence="4 5">IBT 23096</strain>
    </source>
</reference>
<dbReference type="PANTHER" id="PTHR42748">
    <property type="entry name" value="NITROGEN METABOLITE REPRESSION PROTEIN NMRA FAMILY MEMBER"/>
    <property type="match status" value="1"/>
</dbReference>
<evidence type="ECO:0000259" key="3">
    <source>
        <dbReference type="Pfam" id="PF05368"/>
    </source>
</evidence>